<protein>
    <recommendedName>
        <fullName evidence="5">SAM-dependent chlorinase/fluorinase</fullName>
    </recommendedName>
</protein>
<evidence type="ECO:0000259" key="2">
    <source>
        <dbReference type="Pfam" id="PF20257"/>
    </source>
</evidence>
<dbReference type="KEGG" id="dbk:DGMP_24920"/>
<dbReference type="InterPro" id="IPR046470">
    <property type="entry name" value="SAM_HAT_C"/>
</dbReference>
<dbReference type="InterPro" id="IPR002747">
    <property type="entry name" value="SAM_OH_AdoTrfase"/>
</dbReference>
<dbReference type="AlphaFoldDB" id="A0A8D5FP37"/>
<dbReference type="PIRSF" id="PIRSF006779">
    <property type="entry name" value="UCP006779"/>
    <property type="match status" value="1"/>
</dbReference>
<dbReference type="InterPro" id="IPR046469">
    <property type="entry name" value="SAM_HAT_N"/>
</dbReference>
<dbReference type="Pfam" id="PF01887">
    <property type="entry name" value="SAM_HAT_N"/>
    <property type="match status" value="1"/>
</dbReference>
<sequence>MSIEPIITLTTDFGLNDEYVAVLKGVILTLAPRTRIIDITHNLPPRDIHAASRILERSCPFFPENTIHLAIVDPGVGGKRKILSVWSGSFLFIGPDNGILTPFLLSEDLKAIHKISNNALFLKKVSKSFHGRDIMAPVAAHLAMGIPPCDLGPALKREECVLLDMSRPHIEKNTLTGKIISTDRFGNLCTNISRTIFRQFTSKKQFIITVGSLTLNSVSNTYEEHDHGQPLAIFDSHDMLEIAASGGDGAEKFSLSPGSVITITISDYS</sequence>
<proteinExistence type="predicted"/>
<keyword evidence="4" id="KW-1185">Reference proteome</keyword>
<evidence type="ECO:0000313" key="4">
    <source>
        <dbReference type="Proteomes" id="UP000826725"/>
    </source>
</evidence>
<dbReference type="EMBL" id="AP024086">
    <property type="protein sequence ID" value="BCL61799.1"/>
    <property type="molecule type" value="Genomic_DNA"/>
</dbReference>
<evidence type="ECO:0008006" key="5">
    <source>
        <dbReference type="Google" id="ProtNLM"/>
    </source>
</evidence>
<organism evidence="3 4">
    <name type="scientific">Desulfomarina profundi</name>
    <dbReference type="NCBI Taxonomy" id="2772557"/>
    <lineage>
        <taxon>Bacteria</taxon>
        <taxon>Pseudomonadati</taxon>
        <taxon>Thermodesulfobacteriota</taxon>
        <taxon>Desulfobulbia</taxon>
        <taxon>Desulfobulbales</taxon>
        <taxon>Desulfobulbaceae</taxon>
        <taxon>Desulfomarina</taxon>
    </lineage>
</organism>
<dbReference type="PANTHER" id="PTHR35092">
    <property type="entry name" value="CHLORINASE MJ1651"/>
    <property type="match status" value="1"/>
</dbReference>
<name>A0A8D5FP37_9BACT</name>
<evidence type="ECO:0000313" key="3">
    <source>
        <dbReference type="EMBL" id="BCL61799.1"/>
    </source>
</evidence>
<dbReference type="Pfam" id="PF20257">
    <property type="entry name" value="SAM_HAT_C"/>
    <property type="match status" value="1"/>
</dbReference>
<dbReference type="PANTHER" id="PTHR35092:SF1">
    <property type="entry name" value="CHLORINASE MJ1651"/>
    <property type="match status" value="1"/>
</dbReference>
<accession>A0A8D5FP37</accession>
<gene>
    <name evidence="3" type="ORF">DGMP_24920</name>
</gene>
<feature type="domain" description="S-adenosyl-l-methionine hydroxide adenosyltransferase N-terminal" evidence="1">
    <location>
        <begin position="7"/>
        <end position="151"/>
    </location>
</feature>
<dbReference type="Proteomes" id="UP000826725">
    <property type="component" value="Chromosome"/>
</dbReference>
<evidence type="ECO:0000259" key="1">
    <source>
        <dbReference type="Pfam" id="PF01887"/>
    </source>
</evidence>
<dbReference type="RefSeq" id="WP_228854221.1">
    <property type="nucleotide sequence ID" value="NZ_AP024086.1"/>
</dbReference>
<reference evidence="3" key="1">
    <citation type="submission" date="2020-09" db="EMBL/GenBank/DDBJ databases">
        <title>Desulfogranum mesoprofundum gen. nov., sp. nov., a novel mesophilic, sulfate-reducing chemolithoautotroph isolated from a deep-sea hydrothermal vent chimney in the Suiyo Seamount.</title>
        <authorList>
            <person name="Hashimoto Y."/>
            <person name="Nakagawa S."/>
        </authorList>
    </citation>
    <scope>NUCLEOTIDE SEQUENCE</scope>
    <source>
        <strain evidence="3">KT2</strain>
    </source>
</reference>
<feature type="domain" description="S-adenosyl-l-methionine hydroxide adenosyltransferase C-terminal" evidence="2">
    <location>
        <begin position="177"/>
        <end position="261"/>
    </location>
</feature>